<keyword evidence="3" id="KW-1185">Reference proteome</keyword>
<comment type="caution">
    <text evidence="2">The sequence shown here is derived from an EMBL/GenBank/DDBJ whole genome shotgun (WGS) entry which is preliminary data.</text>
</comment>
<dbReference type="Proteomes" id="UP001556653">
    <property type="component" value="Unassembled WGS sequence"/>
</dbReference>
<keyword evidence="2" id="KW-0378">Hydrolase</keyword>
<dbReference type="SUPFAM" id="SSF52540">
    <property type="entry name" value="P-loop containing nucleoside triphosphate hydrolases"/>
    <property type="match status" value="1"/>
</dbReference>
<keyword evidence="2" id="KW-0347">Helicase</keyword>
<name>A0ABV3S8H4_9GAMM</name>
<dbReference type="InterPro" id="IPR027417">
    <property type="entry name" value="P-loop_NTPase"/>
</dbReference>
<organism evidence="2 3">
    <name type="scientific">Spiribacter onubensis</name>
    <dbReference type="NCBI Taxonomy" id="3122420"/>
    <lineage>
        <taxon>Bacteria</taxon>
        <taxon>Pseudomonadati</taxon>
        <taxon>Pseudomonadota</taxon>
        <taxon>Gammaproteobacteria</taxon>
        <taxon>Chromatiales</taxon>
        <taxon>Ectothiorhodospiraceae</taxon>
        <taxon>Spiribacter</taxon>
    </lineage>
</organism>
<sequence length="474" mass="53455">MSQSETPQVDVQQFTFDKQALEAVDSNRHASDNWPIVYILSDESTRTAYVGETTNAKSRLRTHLRDKKKKKLTSAVLVSSAKFNKSATLDIEASLIRYLAADGKFRPINSNLGGAIDHNYYQKDGLYQDILRETWNNLRHIGLAQRSLESIDNSDVFKYSPYKTLSADQRESLIGIFTALLDARVETLLIEGGAGTGKSVLAIFLFKLLHSDIDDIQLREFSDDELVLRVLITRFKKRFPDPRMALVVPMSSFRSTLRRAFGQIAGLSAKMVIGPAELTRQHYDVVLVDEAHRLRQRKNLGSYFGRFDAVCKELSMDACTASEVDWVLAQSTKSVFFYDQNQSIKPSDADAAVFDRLETQRTTQQQVLLSQFRVNAGNSYSQFISDLLHVTMGDSEVFSSKQYELKVFDRIDDLIATIEERNEKLGLSRLVAGFAWPWVSKKNLSCLTSRSKTRHCNGTAPTMTGSTPITPSRK</sequence>
<feature type="domain" description="GIY-YIG" evidence="1">
    <location>
        <begin position="33"/>
        <end position="111"/>
    </location>
</feature>
<dbReference type="PROSITE" id="PS50164">
    <property type="entry name" value="GIY_YIG"/>
    <property type="match status" value="1"/>
</dbReference>
<dbReference type="Pfam" id="PF01541">
    <property type="entry name" value="GIY-YIG"/>
    <property type="match status" value="1"/>
</dbReference>
<dbReference type="SUPFAM" id="SSF82771">
    <property type="entry name" value="GIY-YIG endonuclease"/>
    <property type="match status" value="1"/>
</dbReference>
<dbReference type="InterPro" id="IPR018647">
    <property type="entry name" value="SLFN_3-like_DNA/RNA_helicase"/>
</dbReference>
<dbReference type="EMBL" id="JBAKFJ010000001">
    <property type="protein sequence ID" value="MEX0386032.1"/>
    <property type="molecule type" value="Genomic_DNA"/>
</dbReference>
<evidence type="ECO:0000313" key="3">
    <source>
        <dbReference type="Proteomes" id="UP001556653"/>
    </source>
</evidence>
<evidence type="ECO:0000313" key="2">
    <source>
        <dbReference type="EMBL" id="MEX0386032.1"/>
    </source>
</evidence>
<gene>
    <name evidence="2" type="ORF">V6X64_03350</name>
</gene>
<protein>
    <submittedName>
        <fullName evidence="2">DNA/RNA helicase domain-containing protein</fullName>
    </submittedName>
</protein>
<evidence type="ECO:0000259" key="1">
    <source>
        <dbReference type="PROSITE" id="PS50164"/>
    </source>
</evidence>
<reference evidence="2 3" key="1">
    <citation type="submission" date="2024-02" db="EMBL/GenBank/DDBJ databases">
        <title>New especies of Spiribacter isolated from saline water.</title>
        <authorList>
            <person name="Leon M.J."/>
            <person name="De La Haba R."/>
            <person name="Sanchez-Porro C."/>
            <person name="Ventosa A."/>
        </authorList>
    </citation>
    <scope>NUCLEOTIDE SEQUENCE [LARGE SCALE GENOMIC DNA]</scope>
    <source>
        <strain evidence="3">ag22IC4-227</strain>
    </source>
</reference>
<dbReference type="InterPro" id="IPR000305">
    <property type="entry name" value="GIY-YIG_endonuc"/>
</dbReference>
<dbReference type="CDD" id="cd10439">
    <property type="entry name" value="GIY-YIG_COG3410"/>
    <property type="match status" value="1"/>
</dbReference>
<accession>A0ABV3S8H4</accession>
<keyword evidence="2" id="KW-0067">ATP-binding</keyword>
<dbReference type="Gene3D" id="3.40.50.300">
    <property type="entry name" value="P-loop containing nucleotide triphosphate hydrolases"/>
    <property type="match status" value="1"/>
</dbReference>
<dbReference type="Pfam" id="PF09848">
    <property type="entry name" value="SLFN-g3_helicase"/>
    <property type="match status" value="1"/>
</dbReference>
<dbReference type="InterPro" id="IPR035901">
    <property type="entry name" value="GIY-YIG_endonuc_sf"/>
</dbReference>
<proteinExistence type="predicted"/>
<keyword evidence="2" id="KW-0547">Nucleotide-binding</keyword>
<dbReference type="GO" id="GO:0004386">
    <property type="term" value="F:helicase activity"/>
    <property type="evidence" value="ECO:0007669"/>
    <property type="project" value="UniProtKB-KW"/>
</dbReference>